<feature type="coiled-coil region" evidence="3">
    <location>
        <begin position="13"/>
        <end position="40"/>
    </location>
</feature>
<feature type="compositionally biased region" description="Low complexity" evidence="4">
    <location>
        <begin position="664"/>
        <end position="681"/>
    </location>
</feature>
<dbReference type="GO" id="GO:0003677">
    <property type="term" value="F:DNA binding"/>
    <property type="evidence" value="ECO:0007669"/>
    <property type="project" value="UniProtKB-KW"/>
</dbReference>
<evidence type="ECO:0000259" key="5">
    <source>
        <dbReference type="PROSITE" id="PS51900"/>
    </source>
</evidence>
<accession>A0A0B7NN27</accession>
<evidence type="ECO:0000256" key="3">
    <source>
        <dbReference type="SAM" id="Coils"/>
    </source>
</evidence>
<feature type="region of interest" description="Disordered" evidence="4">
    <location>
        <begin position="464"/>
        <end position="516"/>
    </location>
</feature>
<dbReference type="GO" id="GO:0015074">
    <property type="term" value="P:DNA integration"/>
    <property type="evidence" value="ECO:0007669"/>
    <property type="project" value="InterPro"/>
</dbReference>
<dbReference type="InterPro" id="IPR011010">
    <property type="entry name" value="DNA_brk_join_enz"/>
</dbReference>
<reference evidence="6 7" key="1">
    <citation type="submission" date="2014-09" db="EMBL/GenBank/DDBJ databases">
        <authorList>
            <person name="Ellenberger Sabrina"/>
        </authorList>
    </citation>
    <scope>NUCLEOTIDE SEQUENCE [LARGE SCALE GENOMIC DNA]</scope>
    <source>
        <strain evidence="6 7">CBS 412.66</strain>
    </source>
</reference>
<keyword evidence="3" id="KW-0175">Coiled coil</keyword>
<dbReference type="SUPFAM" id="SSF47823">
    <property type="entry name" value="lambda integrase-like, N-terminal domain"/>
    <property type="match status" value="1"/>
</dbReference>
<keyword evidence="2" id="KW-0233">DNA recombination</keyword>
<evidence type="ECO:0000256" key="4">
    <source>
        <dbReference type="SAM" id="MobiDB-lite"/>
    </source>
</evidence>
<name>A0A0B7NN27_9FUNG</name>
<dbReference type="InterPro" id="IPR043128">
    <property type="entry name" value="Rev_trsase/Diguanyl_cyclase"/>
</dbReference>
<proteinExistence type="predicted"/>
<dbReference type="Gene3D" id="1.10.443.10">
    <property type="entry name" value="Intergrase catalytic core"/>
    <property type="match status" value="1"/>
</dbReference>
<dbReference type="InterPro" id="IPR010998">
    <property type="entry name" value="Integrase_recombinase_N"/>
</dbReference>
<dbReference type="STRING" id="35722.A0A0B7NN27"/>
<dbReference type="AlphaFoldDB" id="A0A0B7NN27"/>
<feature type="region of interest" description="Disordered" evidence="4">
    <location>
        <begin position="611"/>
        <end position="699"/>
    </location>
</feature>
<dbReference type="PANTHER" id="PTHR35617">
    <property type="entry name" value="PHAGE_INTEGRASE DOMAIN-CONTAINING PROTEIN"/>
    <property type="match status" value="1"/>
</dbReference>
<feature type="region of interest" description="Disordered" evidence="4">
    <location>
        <begin position="219"/>
        <end position="243"/>
    </location>
</feature>
<feature type="compositionally biased region" description="Basic and acidic residues" evidence="4">
    <location>
        <begin position="465"/>
        <end position="475"/>
    </location>
</feature>
<evidence type="ECO:0000313" key="6">
    <source>
        <dbReference type="EMBL" id="CEP19991.1"/>
    </source>
</evidence>
<dbReference type="EMBL" id="LN734190">
    <property type="protein sequence ID" value="CEP19991.1"/>
    <property type="molecule type" value="Genomic_DNA"/>
</dbReference>
<dbReference type="GO" id="GO:0006310">
    <property type="term" value="P:DNA recombination"/>
    <property type="evidence" value="ECO:0007669"/>
    <property type="project" value="UniProtKB-KW"/>
</dbReference>
<dbReference type="SUPFAM" id="SSF56349">
    <property type="entry name" value="DNA breaking-rejoining enzymes"/>
    <property type="match status" value="1"/>
</dbReference>
<protein>
    <recommendedName>
        <fullName evidence="5">Core-binding (CB) domain-containing protein</fullName>
    </recommendedName>
</protein>
<organism evidence="6 7">
    <name type="scientific">Parasitella parasitica</name>
    <dbReference type="NCBI Taxonomy" id="35722"/>
    <lineage>
        <taxon>Eukaryota</taxon>
        <taxon>Fungi</taxon>
        <taxon>Fungi incertae sedis</taxon>
        <taxon>Mucoromycota</taxon>
        <taxon>Mucoromycotina</taxon>
        <taxon>Mucoromycetes</taxon>
        <taxon>Mucorales</taxon>
        <taxon>Mucorineae</taxon>
        <taxon>Mucoraceae</taxon>
        <taxon>Parasitella</taxon>
    </lineage>
</organism>
<evidence type="ECO:0000256" key="1">
    <source>
        <dbReference type="ARBA" id="ARBA00023125"/>
    </source>
</evidence>
<dbReference type="Proteomes" id="UP000054107">
    <property type="component" value="Unassembled WGS sequence"/>
</dbReference>
<dbReference type="InterPro" id="IPR013762">
    <property type="entry name" value="Integrase-like_cat_sf"/>
</dbReference>
<gene>
    <name evidence="6" type="primary">PARPA_14311.1 scaffold 49704</name>
</gene>
<dbReference type="PROSITE" id="PS51900">
    <property type="entry name" value="CB"/>
    <property type="match status" value="1"/>
</dbReference>
<keyword evidence="7" id="KW-1185">Reference proteome</keyword>
<keyword evidence="1" id="KW-0238">DNA-binding</keyword>
<dbReference type="Gene3D" id="3.30.70.270">
    <property type="match status" value="1"/>
</dbReference>
<dbReference type="Gene3D" id="3.10.10.10">
    <property type="entry name" value="HIV Type 1 Reverse Transcriptase, subunit A, domain 1"/>
    <property type="match status" value="1"/>
</dbReference>
<sequence>MSDHDDSERTFTQRQVEEIIEQVTRRVREAQLQEAEIRAQGNPLPPSIVEELDHYSKTDNLSKAVQKYKKDIPKYTSEDWITPETVNPNFIGDLKQHKVDTLQYTNLIYKLTETTRLQARAAIEIYEKLDFLSTRGFQPGDEAIITNEVQSLRKLAVFGLAAAKLQESDARDATLKAINLPPTLKHLEPQHSSGDKKFAFDEEFLEQYYDESFKQKLTSSSRGSYTQRRDSHGNGYRGRGRVTRDQVSSTEVTVIQHPPQPTLIQHQHQSQTHYTVPEDGILPGGRLTKFINNWKKITNQTWPLSVVQHGYQLQFVRKPSPWKVKKIHHSPADQLAVDAAVDKFLKAGIIYQSPTQSKDYLSNFFTVQELTKRRPILDCTTLNKYLQIQHFKMEGIPALREIIEKDDYMCKIDLKDAYVVVPIHKDSQPYLALENRAPTRTWIPDKQGKECTYSEQGPRVFGIHNKCEDHDDFSTTRESNQATSKDQTSREEPQSIMQVDSVLTRKNHSSDSSDFRSPITYTTYTTGFSKKSTNKPSSLGQKLHINVQSKDGDPMVETQFSSEEWVAVTPDPFINISSYDSCGRLGHRLGSTQQDYQQSWILDRKRKAGFDQRQGTDSDILCPPPARKKLKGNRDQPIYRQHNRIEIRNKIRRDRVSNLTRFGSQGSRSMQSSSPTSSLSSCGRDQEHRSGPAQQIDSAAVRIIDPENVFQHSEEEMGQEVENRCVRSISQSPTPKILEPPTRPICPPKRRFPTELDEKRHVHVSTLEANSTGFTETETRQDQGSNASNTDVANAVLVPNVTEDEKTEPSNNMENKSLEFDRMELINKKRRENGMTDDLIHHLSKTNRESTSKIYDLTWQKYADWCRTKHYDPEKYAPRQVLAFLQAFSHFAPSTLNGYRSSIASVMKILYPESMPIAEDPDIIDFFRAKRQCTLNIPRLSDLETWDTNVLTRYIHQNLSPSATLSLYDLQQKVTLLLCLHTMWRPRSDIGRLQFRDTMLRYSEDQSLVGAILHIRQPKEAQQKTIQLGLLEEAEQVELCVVRCLDQFIQQTSKFRQSLPTDHTLLLTHLNKPNEITPNSIQPKTAAVWVQTHMLKAGISKEYTAHSIRAASSTKAVQQGVSRDKVKQHANWSLNSNTFEKYYYKPVGQEHDSTIIQNSIFSTAENRTTSESEAKATRIVEGTTYNTEVAGAKEEEVVQTQPWFKRWFS</sequence>
<dbReference type="Gene3D" id="1.10.150.130">
    <property type="match status" value="1"/>
</dbReference>
<evidence type="ECO:0000256" key="2">
    <source>
        <dbReference type="ARBA" id="ARBA00023172"/>
    </source>
</evidence>
<dbReference type="InterPro" id="IPR043502">
    <property type="entry name" value="DNA/RNA_pol_sf"/>
</dbReference>
<evidence type="ECO:0000313" key="7">
    <source>
        <dbReference type="Proteomes" id="UP000054107"/>
    </source>
</evidence>
<dbReference type="InterPro" id="IPR044068">
    <property type="entry name" value="CB"/>
</dbReference>
<feature type="domain" description="Core-binding (CB)" evidence="5">
    <location>
        <begin position="834"/>
        <end position="911"/>
    </location>
</feature>
<dbReference type="OrthoDB" id="2218110at2759"/>
<dbReference type="PANTHER" id="PTHR35617:SF3">
    <property type="entry name" value="CORE-BINDING (CB) DOMAIN-CONTAINING PROTEIN"/>
    <property type="match status" value="1"/>
</dbReference>
<dbReference type="SUPFAM" id="SSF56672">
    <property type="entry name" value="DNA/RNA polymerases"/>
    <property type="match status" value="1"/>
</dbReference>
<feature type="compositionally biased region" description="Polar residues" evidence="4">
    <location>
        <begin position="476"/>
        <end position="486"/>
    </location>
</feature>